<proteinExistence type="predicted"/>
<protein>
    <submittedName>
        <fullName evidence="2">DUF2065 domain-containing protein</fullName>
    </submittedName>
</protein>
<dbReference type="PANTHER" id="PTHR38602:SF1">
    <property type="entry name" value="INNER MEMBRANE PROTEIN"/>
    <property type="match status" value="1"/>
</dbReference>
<keyword evidence="3" id="KW-1185">Reference proteome</keyword>
<sequence length="61" mass="6524">MSDLVAAFGLMLVLEGVLYALFPGLPRRVIEVVAATPEQTIRRIGLGVAFAGLALVWVVRS</sequence>
<dbReference type="AlphaFoldDB" id="A0A9J6P8P4"/>
<keyword evidence="1" id="KW-0472">Membrane</keyword>
<dbReference type="Proteomes" id="UP001055804">
    <property type="component" value="Unassembled WGS sequence"/>
</dbReference>
<dbReference type="Pfam" id="PF09838">
    <property type="entry name" value="DUF2065"/>
    <property type="match status" value="1"/>
</dbReference>
<gene>
    <name evidence="2" type="ORF">NJQ99_01010</name>
</gene>
<evidence type="ECO:0000256" key="1">
    <source>
        <dbReference type="SAM" id="Phobius"/>
    </source>
</evidence>
<feature type="transmembrane region" description="Helical" evidence="1">
    <location>
        <begin position="44"/>
        <end position="60"/>
    </location>
</feature>
<organism evidence="2 3">
    <name type="scientific">Futiania mangrovi</name>
    <dbReference type="NCBI Taxonomy" id="2959716"/>
    <lineage>
        <taxon>Bacteria</taxon>
        <taxon>Pseudomonadati</taxon>
        <taxon>Pseudomonadota</taxon>
        <taxon>Alphaproteobacteria</taxon>
        <taxon>Futianiales</taxon>
        <taxon>Futianiaceae</taxon>
        <taxon>Futiania</taxon>
    </lineage>
</organism>
<dbReference type="EMBL" id="JAMZFT010000001">
    <property type="protein sequence ID" value="MCP1334981.1"/>
    <property type="molecule type" value="Genomic_DNA"/>
</dbReference>
<reference evidence="2" key="1">
    <citation type="submission" date="2022-06" db="EMBL/GenBank/DDBJ databases">
        <title>Isolation and Genomics of Futiania mangrovii gen. nov., sp. nov., a Rare and Metabolically-versatile member in the Class Alphaproteobacteria.</title>
        <authorList>
            <person name="Liu L."/>
            <person name="Huang W.-C."/>
            <person name="Pan J."/>
            <person name="Li J."/>
            <person name="Huang Y."/>
            <person name="Du H."/>
            <person name="Liu Y."/>
            <person name="Li M."/>
        </authorList>
    </citation>
    <scope>NUCLEOTIDE SEQUENCE</scope>
    <source>
        <strain evidence="2">FT118</strain>
    </source>
</reference>
<keyword evidence="1" id="KW-1133">Transmembrane helix</keyword>
<keyword evidence="1" id="KW-0812">Transmembrane</keyword>
<comment type="caution">
    <text evidence="2">The sequence shown here is derived from an EMBL/GenBank/DDBJ whole genome shotgun (WGS) entry which is preliminary data.</text>
</comment>
<name>A0A9J6P8P4_9PROT</name>
<dbReference type="InterPro" id="IPR019201">
    <property type="entry name" value="DUF2065"/>
</dbReference>
<dbReference type="PANTHER" id="PTHR38602">
    <property type="entry name" value="INNER MEMBRANE PROTEIN-RELATED"/>
    <property type="match status" value="1"/>
</dbReference>
<dbReference type="RefSeq" id="WP_269330941.1">
    <property type="nucleotide sequence ID" value="NZ_JAMZFT010000001.1"/>
</dbReference>
<accession>A0A9J6P8P4</accession>
<evidence type="ECO:0000313" key="2">
    <source>
        <dbReference type="EMBL" id="MCP1334981.1"/>
    </source>
</evidence>
<evidence type="ECO:0000313" key="3">
    <source>
        <dbReference type="Proteomes" id="UP001055804"/>
    </source>
</evidence>